<name>A0A2S4UHW7_9BASI</name>
<proteinExistence type="predicted"/>
<dbReference type="Proteomes" id="UP000238274">
    <property type="component" value="Unassembled WGS sequence"/>
</dbReference>
<dbReference type="EMBL" id="PKSM01000357">
    <property type="protein sequence ID" value="POV96791.1"/>
    <property type="molecule type" value="Genomic_DNA"/>
</dbReference>
<evidence type="ECO:0000313" key="1">
    <source>
        <dbReference type="EMBL" id="POV96791.1"/>
    </source>
</evidence>
<protein>
    <submittedName>
        <fullName evidence="1">Uncharacterized protein</fullName>
    </submittedName>
</protein>
<sequence>MNFLEYPWAKVTSKLIQKNSKSIFNLRQGSQGADLYNIASWVHDYENNILAVKPKYQSAKTLQELINSIIFFSNHGTILNALVKH</sequence>
<accession>A0A2S4UHW7</accession>
<reference evidence="2" key="2">
    <citation type="journal article" date="2018" name="BMC Genomics">
        <title>Genomic insights into host adaptation between the wheat stripe rust pathogen (Puccinia striiformis f. sp. tritici) and the barley stripe rust pathogen (Puccinia striiformis f. sp. hordei).</title>
        <authorList>
            <person name="Xia C."/>
            <person name="Wang M."/>
            <person name="Yin C."/>
            <person name="Cornejo O.E."/>
            <person name="Hulbert S.H."/>
            <person name="Chen X."/>
        </authorList>
    </citation>
    <scope>NUCLEOTIDE SEQUENCE [LARGE SCALE GENOMIC DNA]</scope>
    <source>
        <strain evidence="2">93TX-2</strain>
    </source>
</reference>
<dbReference type="AlphaFoldDB" id="A0A2S4UHW7"/>
<evidence type="ECO:0000313" key="2">
    <source>
        <dbReference type="Proteomes" id="UP000238274"/>
    </source>
</evidence>
<reference evidence="2" key="3">
    <citation type="journal article" date="2018" name="Mol. Plant Microbe Interact.">
        <title>Genome sequence resources for the wheat stripe rust pathogen (Puccinia striiformis f. sp. tritici) and the barley stripe rust pathogen (Puccinia striiformis f. sp. hordei).</title>
        <authorList>
            <person name="Xia C."/>
            <person name="Wang M."/>
            <person name="Yin C."/>
            <person name="Cornejo O.E."/>
            <person name="Hulbert S.H."/>
            <person name="Chen X."/>
        </authorList>
    </citation>
    <scope>NUCLEOTIDE SEQUENCE [LARGE SCALE GENOMIC DNA]</scope>
    <source>
        <strain evidence="2">93TX-2</strain>
    </source>
</reference>
<reference evidence="1 2" key="1">
    <citation type="submission" date="2017-12" db="EMBL/GenBank/DDBJ databases">
        <title>Gene loss provides genomic basis for host adaptation in cereal stripe rust fungi.</title>
        <authorList>
            <person name="Xia C."/>
        </authorList>
    </citation>
    <scope>NUCLEOTIDE SEQUENCE [LARGE SCALE GENOMIC DNA]</scope>
    <source>
        <strain evidence="1 2">93TX-2</strain>
    </source>
</reference>
<keyword evidence="2" id="KW-1185">Reference proteome</keyword>
<dbReference type="VEuPathDB" id="FungiDB:PSHT_14955"/>
<dbReference type="VEuPathDB" id="FungiDB:PSTT_11691"/>
<gene>
    <name evidence="1" type="ORF">PSHT_14955</name>
</gene>
<organism evidence="1 2">
    <name type="scientific">Puccinia striiformis</name>
    <dbReference type="NCBI Taxonomy" id="27350"/>
    <lineage>
        <taxon>Eukaryota</taxon>
        <taxon>Fungi</taxon>
        <taxon>Dikarya</taxon>
        <taxon>Basidiomycota</taxon>
        <taxon>Pucciniomycotina</taxon>
        <taxon>Pucciniomycetes</taxon>
        <taxon>Pucciniales</taxon>
        <taxon>Pucciniaceae</taxon>
        <taxon>Puccinia</taxon>
    </lineage>
</organism>
<comment type="caution">
    <text evidence="1">The sequence shown here is derived from an EMBL/GenBank/DDBJ whole genome shotgun (WGS) entry which is preliminary data.</text>
</comment>